<dbReference type="SMART" id="SM00386">
    <property type="entry name" value="HAT"/>
    <property type="match status" value="7"/>
</dbReference>
<dbReference type="InterPro" id="IPR000504">
    <property type="entry name" value="RRM_dom"/>
</dbReference>
<sequence>MKRTLSSSSGSDLEEDHILTQIKEVKLKLDCNLYLYDAHVELISLTRQVGDIHEARKARSTMADIFPLSEKLWLEWIQDERTLSQDLSSLFERAVQDYISVPLWLEYVQFAVDNMSNDFEYPRAIYEKAIVAVGLHTSEGTLMWNSYREFENAIFVSLKEVQDSNPNDTDIASQVEIQYERIIKLFKRQLSIPLIGHEQAFIDYQAFLNLDLTEDSLPSYILATKRLEPMLLFEQQLSMQANEETYQNYVKFLLEQKEDSTVIDILYQRAIATFPLSTDLWTQYLSFLSSNFSSVKLVLLKGHEQAVRNCPWMPEFWISYCQTLERLLEPHDKIITTFERALSDNYTEGNSYFHVWRAYCDYFHRKASRKTSGEAELEDLRALFCRARIFLKTNFPKITDFIDSLNCYEASVEARFYDSISKARTLWNDVMTRHGNQCEYWLQYIELERNFGELSNCRKLFFMSINSVNDDPDKICSSFLQFEREQGTLESYLVAAKKCSAQLDRIKERRQKASEKTVNKRQQKYSKTEHRQTMYPKENTERDRSAKRRKMEVPSYVFFTEESSSKTKCSTGATVLVTEIKPHAMSKKKIDSKKLEVNEENTIFVSNLASDTDEDQLHKLFSQCGQVADVRLIKKFGGKFGTNVYAYVEFTTSEPTVEALKLDHTVLNSRAIYVSSCNADRQNKYNNKATVFVTNVAHDLSERDLEDIFKEVDQVKAVRLVRNKKGRSKGFAYIEYDTESSARAAVFQLNDREMAGKNIKVAISKPPASKELPVAQKKDPFTRDVHMKETNLPKASPRRALTLDAAKSATTSSDSDIAVTKKSNDEFRQMFLKH</sequence>
<dbReference type="AlphaFoldDB" id="A0AAN0JJ21"/>
<dbReference type="Pfam" id="PF00076">
    <property type="entry name" value="RRM_1"/>
    <property type="match status" value="2"/>
</dbReference>
<dbReference type="InterPro" id="IPR011990">
    <property type="entry name" value="TPR-like_helical_dom_sf"/>
</dbReference>
<dbReference type="Gene3D" id="3.30.70.330">
    <property type="match status" value="2"/>
</dbReference>
<evidence type="ECO:0000313" key="13">
    <source>
        <dbReference type="Proteomes" id="UP000007879"/>
    </source>
</evidence>
<evidence type="ECO:0000256" key="9">
    <source>
        <dbReference type="PROSITE-ProRule" id="PRU00176"/>
    </source>
</evidence>
<evidence type="ECO:0000256" key="2">
    <source>
        <dbReference type="ARBA" id="ARBA00008644"/>
    </source>
</evidence>
<evidence type="ECO:0000256" key="10">
    <source>
        <dbReference type="SAM" id="MobiDB-lite"/>
    </source>
</evidence>
<dbReference type="Proteomes" id="UP000007879">
    <property type="component" value="Unassembled WGS sequence"/>
</dbReference>
<keyword evidence="3" id="KW-0507">mRNA processing</keyword>
<dbReference type="SUPFAM" id="SSF48452">
    <property type="entry name" value="TPR-like"/>
    <property type="match status" value="1"/>
</dbReference>
<evidence type="ECO:0000256" key="3">
    <source>
        <dbReference type="ARBA" id="ARBA00022664"/>
    </source>
</evidence>
<dbReference type="Gene3D" id="1.25.40.10">
    <property type="entry name" value="Tetratricopeptide repeat domain"/>
    <property type="match status" value="2"/>
</dbReference>
<organism evidence="12 13">
    <name type="scientific">Amphimedon queenslandica</name>
    <name type="common">Sponge</name>
    <dbReference type="NCBI Taxonomy" id="400682"/>
    <lineage>
        <taxon>Eukaryota</taxon>
        <taxon>Metazoa</taxon>
        <taxon>Porifera</taxon>
        <taxon>Demospongiae</taxon>
        <taxon>Heteroscleromorpha</taxon>
        <taxon>Haplosclerida</taxon>
        <taxon>Niphatidae</taxon>
        <taxon>Amphimedon</taxon>
    </lineage>
</organism>
<evidence type="ECO:0000313" key="12">
    <source>
        <dbReference type="EnsemblMetazoa" id="XP_019856757.1"/>
    </source>
</evidence>
<evidence type="ECO:0000256" key="8">
    <source>
        <dbReference type="ARBA" id="ARBA00023242"/>
    </source>
</evidence>
<evidence type="ECO:0000256" key="5">
    <source>
        <dbReference type="ARBA" id="ARBA00022737"/>
    </source>
</evidence>
<reference evidence="13" key="1">
    <citation type="journal article" date="2010" name="Nature">
        <title>The Amphimedon queenslandica genome and the evolution of animal complexity.</title>
        <authorList>
            <person name="Srivastava M."/>
            <person name="Simakov O."/>
            <person name="Chapman J."/>
            <person name="Fahey B."/>
            <person name="Gauthier M.E."/>
            <person name="Mitros T."/>
            <person name="Richards G.S."/>
            <person name="Conaco C."/>
            <person name="Dacre M."/>
            <person name="Hellsten U."/>
            <person name="Larroux C."/>
            <person name="Putnam N.H."/>
            <person name="Stanke M."/>
            <person name="Adamska M."/>
            <person name="Darling A."/>
            <person name="Degnan S.M."/>
            <person name="Oakley T.H."/>
            <person name="Plachetzki D.C."/>
            <person name="Zhai Y."/>
            <person name="Adamski M."/>
            <person name="Calcino A."/>
            <person name="Cummins S.F."/>
            <person name="Goodstein D.M."/>
            <person name="Harris C."/>
            <person name="Jackson D.J."/>
            <person name="Leys S.P."/>
            <person name="Shu S."/>
            <person name="Woodcroft B.J."/>
            <person name="Vervoort M."/>
            <person name="Kosik K.S."/>
            <person name="Manning G."/>
            <person name="Degnan B.M."/>
            <person name="Rokhsar D.S."/>
        </authorList>
    </citation>
    <scope>NUCLEOTIDE SEQUENCE [LARGE SCALE GENOMIC DNA]</scope>
</reference>
<dbReference type="InterPro" id="IPR003107">
    <property type="entry name" value="HAT"/>
</dbReference>
<dbReference type="Pfam" id="PF05391">
    <property type="entry name" value="Lsm_interact"/>
    <property type="match status" value="1"/>
</dbReference>
<keyword evidence="7" id="KW-0508">mRNA splicing</keyword>
<dbReference type="Pfam" id="PF23233">
    <property type="entry name" value="HAT_Syf1_CNRKL1_N"/>
    <property type="match status" value="1"/>
</dbReference>
<dbReference type="InterPro" id="IPR008669">
    <property type="entry name" value="LSM_interact"/>
</dbReference>
<dbReference type="SMART" id="SM00360">
    <property type="entry name" value="RRM"/>
    <property type="match status" value="2"/>
</dbReference>
<reference evidence="12" key="2">
    <citation type="submission" date="2024-06" db="UniProtKB">
        <authorList>
            <consortium name="EnsemblMetazoa"/>
        </authorList>
    </citation>
    <scope>IDENTIFICATION</scope>
</reference>
<evidence type="ECO:0000256" key="6">
    <source>
        <dbReference type="ARBA" id="ARBA00022884"/>
    </source>
</evidence>
<comment type="subcellular location">
    <subcellularLocation>
        <location evidence="1">Nucleus</location>
    </subcellularLocation>
</comment>
<dbReference type="PANTHER" id="PTHR17204">
    <property type="entry name" value="PRE-MRNA PROCESSING PROTEIN PRP39-RELATED"/>
    <property type="match status" value="1"/>
</dbReference>
<feature type="region of interest" description="Disordered" evidence="10">
    <location>
        <begin position="510"/>
        <end position="547"/>
    </location>
</feature>
<dbReference type="InterPro" id="IPR035979">
    <property type="entry name" value="RBD_domain_sf"/>
</dbReference>
<feature type="domain" description="RRM" evidence="11">
    <location>
        <begin position="601"/>
        <end position="679"/>
    </location>
</feature>
<evidence type="ECO:0000256" key="4">
    <source>
        <dbReference type="ARBA" id="ARBA00022728"/>
    </source>
</evidence>
<keyword evidence="4" id="KW-0747">Spliceosome</keyword>
<keyword evidence="8" id="KW-0539">Nucleus</keyword>
<dbReference type="EnsemblMetazoa" id="XM_020001198.1">
    <property type="protein sequence ID" value="XP_019856757.1"/>
    <property type="gene ID" value="LOC100639288"/>
</dbReference>
<gene>
    <name evidence="12" type="primary">100639288</name>
</gene>
<evidence type="ECO:0000256" key="1">
    <source>
        <dbReference type="ARBA" id="ARBA00004123"/>
    </source>
</evidence>
<protein>
    <recommendedName>
        <fullName evidence="11">RRM domain-containing protein</fullName>
    </recommendedName>
</protein>
<dbReference type="InterPro" id="IPR012677">
    <property type="entry name" value="Nucleotide-bd_a/b_plait_sf"/>
</dbReference>
<keyword evidence="6 9" id="KW-0694">RNA-binding</keyword>
<dbReference type="SUPFAM" id="SSF54928">
    <property type="entry name" value="RNA-binding domain, RBD"/>
    <property type="match status" value="2"/>
</dbReference>
<comment type="similarity">
    <text evidence="2">Belongs to the crooked-neck family.</text>
</comment>
<name>A0AAN0JJ21_AMPQE</name>
<dbReference type="PROSITE" id="PS50102">
    <property type="entry name" value="RRM"/>
    <property type="match status" value="2"/>
</dbReference>
<feature type="domain" description="RRM" evidence="11">
    <location>
        <begin position="689"/>
        <end position="766"/>
    </location>
</feature>
<dbReference type="Pfam" id="PF23240">
    <property type="entry name" value="HAT_PRP39_N"/>
    <property type="match status" value="1"/>
</dbReference>
<evidence type="ECO:0000259" key="11">
    <source>
        <dbReference type="PROSITE" id="PS50102"/>
    </source>
</evidence>
<dbReference type="InterPro" id="IPR055433">
    <property type="entry name" value="HAT_Syf1-like_N"/>
</dbReference>
<accession>A0AAN0JJ21</accession>
<dbReference type="GO" id="GO:0008380">
    <property type="term" value="P:RNA splicing"/>
    <property type="evidence" value="ECO:0007669"/>
    <property type="project" value="UniProtKB-KW"/>
</dbReference>
<dbReference type="GO" id="GO:0005681">
    <property type="term" value="C:spliceosomal complex"/>
    <property type="evidence" value="ECO:0007669"/>
    <property type="project" value="UniProtKB-KW"/>
</dbReference>
<proteinExistence type="inferred from homology"/>
<dbReference type="GO" id="GO:0006397">
    <property type="term" value="P:mRNA processing"/>
    <property type="evidence" value="ECO:0007669"/>
    <property type="project" value="UniProtKB-KW"/>
</dbReference>
<feature type="compositionally biased region" description="Basic and acidic residues" evidence="10">
    <location>
        <begin position="526"/>
        <end position="544"/>
    </location>
</feature>
<dbReference type="GO" id="GO:0003723">
    <property type="term" value="F:RNA binding"/>
    <property type="evidence" value="ECO:0007669"/>
    <property type="project" value="UniProtKB-UniRule"/>
</dbReference>
<keyword evidence="13" id="KW-1185">Reference proteome</keyword>
<evidence type="ECO:0000256" key="7">
    <source>
        <dbReference type="ARBA" id="ARBA00023187"/>
    </source>
</evidence>
<keyword evidence="5" id="KW-0677">Repeat</keyword>
<dbReference type="KEGG" id="aqu:100639288"/>
<dbReference type="PANTHER" id="PTHR17204:SF25">
    <property type="entry name" value="RRM DOMAIN-CONTAINING PROTEIN"/>
    <property type="match status" value="1"/>
</dbReference>